<dbReference type="SMART" id="SM00181">
    <property type="entry name" value="EGF"/>
    <property type="match status" value="7"/>
</dbReference>
<feature type="domain" description="Sushi" evidence="12">
    <location>
        <begin position="310"/>
        <end position="378"/>
    </location>
</feature>
<evidence type="ECO:0000256" key="6">
    <source>
        <dbReference type="ARBA" id="ARBA00023180"/>
    </source>
</evidence>
<evidence type="ECO:0000256" key="8">
    <source>
        <dbReference type="PROSITE-ProRule" id="PRU00302"/>
    </source>
</evidence>
<keyword evidence="2" id="KW-0964">Secreted</keyword>
<dbReference type="Pfam" id="PF00089">
    <property type="entry name" value="Trypsin"/>
    <property type="match status" value="1"/>
</dbReference>
<keyword evidence="6" id="KW-0325">Glycoprotein</keyword>
<dbReference type="Proteomes" id="UP000695022">
    <property type="component" value="Unplaced"/>
</dbReference>
<keyword evidence="13" id="KW-1185">Reference proteome</keyword>
<dbReference type="GeneID" id="106814318"/>
<feature type="disulfide bond" evidence="7">
    <location>
        <begin position="32"/>
        <end position="41"/>
    </location>
</feature>
<feature type="disulfide bond" evidence="7">
    <location>
        <begin position="171"/>
        <end position="180"/>
    </location>
</feature>
<evidence type="ECO:0000259" key="12">
    <source>
        <dbReference type="PROSITE" id="PS50923"/>
    </source>
</evidence>
<evidence type="ECO:0000256" key="9">
    <source>
        <dbReference type="RuleBase" id="RU363034"/>
    </source>
</evidence>
<dbReference type="InterPro" id="IPR050442">
    <property type="entry name" value="Peptidase_S1_coag_factors"/>
</dbReference>
<evidence type="ECO:0000313" key="14">
    <source>
        <dbReference type="RefSeq" id="XP_014674105.1"/>
    </source>
</evidence>
<feature type="disulfide bond" evidence="7">
    <location>
        <begin position="77"/>
        <end position="86"/>
    </location>
</feature>
<feature type="domain" description="EGF-like" evidence="10">
    <location>
        <begin position="258"/>
        <end position="294"/>
    </location>
</feature>
<dbReference type="SMART" id="SM00179">
    <property type="entry name" value="EGF_CA"/>
    <property type="match status" value="6"/>
</dbReference>
<dbReference type="PROSITE" id="PS00010">
    <property type="entry name" value="ASX_HYDROXYL"/>
    <property type="match status" value="1"/>
</dbReference>
<dbReference type="PROSITE" id="PS50026">
    <property type="entry name" value="EGF_3"/>
    <property type="match status" value="7"/>
</dbReference>
<dbReference type="Gene3D" id="2.10.25.10">
    <property type="entry name" value="Laminin"/>
    <property type="match status" value="7"/>
</dbReference>
<organism evidence="13 14">
    <name type="scientific">Priapulus caudatus</name>
    <name type="common">Priapulid worm</name>
    <dbReference type="NCBI Taxonomy" id="37621"/>
    <lineage>
        <taxon>Eukaryota</taxon>
        <taxon>Metazoa</taxon>
        <taxon>Ecdysozoa</taxon>
        <taxon>Scalidophora</taxon>
        <taxon>Priapulida</taxon>
        <taxon>Priapulimorpha</taxon>
        <taxon>Priapulimorphida</taxon>
        <taxon>Priapulidae</taxon>
        <taxon>Priapulus</taxon>
    </lineage>
</organism>
<feature type="domain" description="EGF-like" evidence="10">
    <location>
        <begin position="101"/>
        <end position="138"/>
    </location>
</feature>
<dbReference type="InterPro" id="IPR018114">
    <property type="entry name" value="TRYPSIN_HIS"/>
</dbReference>
<dbReference type="PANTHER" id="PTHR24278:SF40">
    <property type="entry name" value="COAGULATION FACTOR VII-LIKE"/>
    <property type="match status" value="1"/>
</dbReference>
<dbReference type="CDD" id="cd00190">
    <property type="entry name" value="Tryp_SPc"/>
    <property type="match status" value="1"/>
</dbReference>
<dbReference type="InterPro" id="IPR033116">
    <property type="entry name" value="TRYPSIN_SER"/>
</dbReference>
<reference evidence="14" key="1">
    <citation type="submission" date="2025-08" db="UniProtKB">
        <authorList>
            <consortium name="RefSeq"/>
        </authorList>
    </citation>
    <scope>IDENTIFICATION</scope>
</reference>
<dbReference type="PROSITE" id="PS00134">
    <property type="entry name" value="TRYPSIN_HIS"/>
    <property type="match status" value="1"/>
</dbReference>
<dbReference type="InterPro" id="IPR000152">
    <property type="entry name" value="EGF-type_Asp/Asn_hydroxyl_site"/>
</dbReference>
<evidence type="ECO:0000259" key="10">
    <source>
        <dbReference type="PROSITE" id="PS50026"/>
    </source>
</evidence>
<dbReference type="CDD" id="cd00033">
    <property type="entry name" value="CCP"/>
    <property type="match status" value="1"/>
</dbReference>
<dbReference type="Pfam" id="PF00008">
    <property type="entry name" value="EGF"/>
    <property type="match status" value="5"/>
</dbReference>
<dbReference type="Pfam" id="PF12661">
    <property type="entry name" value="hEGF"/>
    <property type="match status" value="1"/>
</dbReference>
<keyword evidence="9" id="KW-0378">Hydrolase</keyword>
<dbReference type="SMART" id="SM00020">
    <property type="entry name" value="Tryp_SPc"/>
    <property type="match status" value="1"/>
</dbReference>
<dbReference type="PROSITE" id="PS50240">
    <property type="entry name" value="TRYPSIN_DOM"/>
    <property type="match status" value="1"/>
</dbReference>
<evidence type="ECO:0000259" key="11">
    <source>
        <dbReference type="PROSITE" id="PS50240"/>
    </source>
</evidence>
<feature type="disulfide bond" evidence="7">
    <location>
        <begin position="128"/>
        <end position="137"/>
    </location>
</feature>
<dbReference type="PROSITE" id="PS00135">
    <property type="entry name" value="TRYPSIN_SER"/>
    <property type="match status" value="1"/>
</dbReference>
<feature type="non-terminal residue" evidence="14">
    <location>
        <position position="1"/>
    </location>
</feature>
<feature type="domain" description="Peptidase S1" evidence="11">
    <location>
        <begin position="391"/>
        <end position="641"/>
    </location>
</feature>
<dbReference type="InterPro" id="IPR013032">
    <property type="entry name" value="EGF-like_CS"/>
</dbReference>
<feature type="domain" description="EGF-like" evidence="10">
    <location>
        <begin position="47"/>
        <end position="87"/>
    </location>
</feature>
<feature type="domain" description="EGF-like" evidence="10">
    <location>
        <begin position="220"/>
        <end position="256"/>
    </location>
</feature>
<evidence type="ECO:0000256" key="1">
    <source>
        <dbReference type="ARBA" id="ARBA00004613"/>
    </source>
</evidence>
<dbReference type="PRINTS" id="PR00010">
    <property type="entry name" value="EGFBLOOD"/>
</dbReference>
<dbReference type="RefSeq" id="XP_014674105.1">
    <property type="nucleotide sequence ID" value="XM_014818619.1"/>
</dbReference>
<keyword evidence="5 7" id="KW-1015">Disulfide bond</keyword>
<sequence length="644" mass="68138">VATAAGNLCASQPCLNGGSCRRLGSINYFCSCEDGFSGRNCETSLFYESPCDISASCANGGTCLDIGTGRDAFVCVCRGGFTGMQCDQSLGLSALASANQPFPSCNDNGACLNGGVCFFYAGFVFCDCPSGFTGRHCENSLGDDVCAGAPCLNGGKCIPVRSAVPSYMCNCAPGFTGANCQTISRTTCTNSACKNGATCLNFQNNILCVCPRGFFGSDCGTDHCSSNPCLNGGRCVLLENTFACDCPAGHIGRVCDTAMNHCAPDPCMHRGVCYNEGSSYRCACQAGFTGQSCENFASVAQQSRQQTSGQGCPERTTVPNNVAERISYPGNRPPPGVYPAFTRISYGCKQGFYELLGPSDVMCNADGRWSAGDVKCVPECGVVASNVRETVVGGNSTRRCHFPWQVVIYKRGVFHCGGTLLDDSWVLTAAHCGFEANGDRVVALRPSDLDIGIGKRFSSRRQTEQYAQFRQVRRIIVHPAYSQFTLENDMALLKLQTPVEIGVCVRPVCLPNGNIPRPATGEHLIVTGYGSTGTGEPSSDVLLQAQLPIVSSIECEQLFHATGLPELRINDDFRFCAGYSAKGVADSCNGDSGGPFVKAYGNRFVIHGVVSAGGSLGCAAGQYTTYTRVSGFLDFIINTMSRSG</sequence>
<dbReference type="InterPro" id="IPR001881">
    <property type="entry name" value="EGF-like_Ca-bd_dom"/>
</dbReference>
<evidence type="ECO:0000256" key="4">
    <source>
        <dbReference type="ARBA" id="ARBA00022737"/>
    </source>
</evidence>
<dbReference type="InterPro" id="IPR009003">
    <property type="entry name" value="Peptidase_S1_PA"/>
</dbReference>
<feature type="domain" description="EGF-like" evidence="10">
    <location>
        <begin position="142"/>
        <end position="181"/>
    </location>
</feature>
<dbReference type="InterPro" id="IPR043504">
    <property type="entry name" value="Peptidase_S1_PA_chymotrypsin"/>
</dbReference>
<name>A0ABM1EPI4_PRICU</name>
<keyword evidence="3 7" id="KW-0245">EGF-like domain</keyword>
<dbReference type="InterPro" id="IPR001314">
    <property type="entry name" value="Peptidase_S1A"/>
</dbReference>
<evidence type="ECO:0000256" key="2">
    <source>
        <dbReference type="ARBA" id="ARBA00022525"/>
    </source>
</evidence>
<comment type="subcellular location">
    <subcellularLocation>
        <location evidence="1">Secreted</location>
    </subcellularLocation>
</comment>
<evidence type="ECO:0000256" key="3">
    <source>
        <dbReference type="ARBA" id="ARBA00022536"/>
    </source>
</evidence>
<feature type="disulfide bond" evidence="7">
    <location>
        <begin position="284"/>
        <end position="293"/>
    </location>
</feature>
<dbReference type="PROSITE" id="PS50923">
    <property type="entry name" value="SUSHI"/>
    <property type="match status" value="1"/>
</dbReference>
<comment type="caution">
    <text evidence="7">Lacks conserved residue(s) required for the propagation of feature annotation.</text>
</comment>
<evidence type="ECO:0000256" key="5">
    <source>
        <dbReference type="ARBA" id="ARBA00023157"/>
    </source>
</evidence>
<dbReference type="InterPro" id="IPR001254">
    <property type="entry name" value="Trypsin_dom"/>
</dbReference>
<proteinExistence type="predicted"/>
<dbReference type="PANTHER" id="PTHR24278">
    <property type="entry name" value="COAGULATION FACTOR"/>
    <property type="match status" value="1"/>
</dbReference>
<dbReference type="PROSITE" id="PS01186">
    <property type="entry name" value="EGF_2"/>
    <property type="match status" value="5"/>
</dbReference>
<keyword evidence="9" id="KW-0720">Serine protease</keyword>
<dbReference type="PRINTS" id="PR00722">
    <property type="entry name" value="CHYMOTRYPSIN"/>
</dbReference>
<evidence type="ECO:0000313" key="13">
    <source>
        <dbReference type="Proteomes" id="UP000695022"/>
    </source>
</evidence>
<dbReference type="CDD" id="cd00054">
    <property type="entry name" value="EGF_CA"/>
    <property type="match status" value="5"/>
</dbReference>
<keyword evidence="4" id="KW-0677">Repeat</keyword>
<dbReference type="InterPro" id="IPR000742">
    <property type="entry name" value="EGF"/>
</dbReference>
<accession>A0ABM1EPI4</accession>
<dbReference type="SUPFAM" id="SSF50494">
    <property type="entry name" value="Trypsin-like serine proteases"/>
    <property type="match status" value="1"/>
</dbReference>
<dbReference type="InterPro" id="IPR000436">
    <property type="entry name" value="Sushi_SCR_CCP_dom"/>
</dbReference>
<dbReference type="SUPFAM" id="SSF57196">
    <property type="entry name" value="EGF/Laminin"/>
    <property type="match status" value="7"/>
</dbReference>
<feature type="disulfide bond" evidence="7">
    <location>
        <begin position="246"/>
        <end position="255"/>
    </location>
</feature>
<protein>
    <submittedName>
        <fullName evidence="14">Neurogenic locus notch homolog protein 2-like</fullName>
    </submittedName>
</protein>
<keyword evidence="9" id="KW-0645">Protease</keyword>
<feature type="domain" description="EGF-like" evidence="10">
    <location>
        <begin position="184"/>
        <end position="217"/>
    </location>
</feature>
<evidence type="ECO:0000256" key="7">
    <source>
        <dbReference type="PROSITE-ProRule" id="PRU00076"/>
    </source>
</evidence>
<dbReference type="Gene3D" id="2.40.10.10">
    <property type="entry name" value="Trypsin-like serine proteases"/>
    <property type="match status" value="1"/>
</dbReference>
<feature type="domain" description="EGF-like" evidence="10">
    <location>
        <begin position="5"/>
        <end position="42"/>
    </location>
</feature>
<keyword evidence="8" id="KW-0768">Sushi</keyword>
<dbReference type="Gene3D" id="2.10.70.10">
    <property type="entry name" value="Complement Module, domain 1"/>
    <property type="match status" value="1"/>
</dbReference>
<dbReference type="PROSITE" id="PS00022">
    <property type="entry name" value="EGF_1"/>
    <property type="match status" value="6"/>
</dbReference>
<gene>
    <name evidence="14" type="primary">LOC106814318</name>
</gene>